<dbReference type="InterPro" id="IPR041492">
    <property type="entry name" value="HAD_2"/>
</dbReference>
<dbReference type="RefSeq" id="WP_343065116.1">
    <property type="nucleotide sequence ID" value="NZ_JACHJO010000020.1"/>
</dbReference>
<organism evidence="1 2">
    <name type="scientific">Nocardiopsis algeriensis</name>
    <dbReference type="NCBI Taxonomy" id="1478215"/>
    <lineage>
        <taxon>Bacteria</taxon>
        <taxon>Bacillati</taxon>
        <taxon>Actinomycetota</taxon>
        <taxon>Actinomycetes</taxon>
        <taxon>Streptosporangiales</taxon>
        <taxon>Nocardiopsidaceae</taxon>
        <taxon>Nocardiopsis</taxon>
    </lineage>
</organism>
<keyword evidence="2" id="KW-1185">Reference proteome</keyword>
<dbReference type="GO" id="GO:0006281">
    <property type="term" value="P:DNA repair"/>
    <property type="evidence" value="ECO:0007669"/>
    <property type="project" value="TreeGrafter"/>
</dbReference>
<name>A0A841IU97_9ACTN</name>
<gene>
    <name evidence="1" type="ORF">FHS13_004246</name>
</gene>
<sequence>MIANAVDLMRRVRAVLLDFDGPVCSAFAGYPAHEVADHILDNARQAGLPIPSEASEQTDPMQVLRHLHQIAPQFHIHAERLLRDAEVRSVREAKPGPGAVDFLEACKETGRPVAVVSNNSPESVTAFLDHHGLSGYITSVHGREKTSPELMKPHPYLLKNALQALSSSTDQCLMVGDSTADIEAAHTIGIPTAGYANRPGKAFLFEQLGSEIIIHRMEELADMARRGSPYHF</sequence>
<dbReference type="Proteomes" id="UP000536604">
    <property type="component" value="Unassembled WGS sequence"/>
</dbReference>
<evidence type="ECO:0000313" key="2">
    <source>
        <dbReference type="Proteomes" id="UP000536604"/>
    </source>
</evidence>
<dbReference type="Gene3D" id="3.40.50.1000">
    <property type="entry name" value="HAD superfamily/HAD-like"/>
    <property type="match status" value="1"/>
</dbReference>
<dbReference type="AlphaFoldDB" id="A0A841IU97"/>
<dbReference type="SUPFAM" id="SSF56784">
    <property type="entry name" value="HAD-like"/>
    <property type="match status" value="1"/>
</dbReference>
<dbReference type="CDD" id="cd01427">
    <property type="entry name" value="HAD_like"/>
    <property type="match status" value="1"/>
</dbReference>
<proteinExistence type="predicted"/>
<accession>A0A841IU97</accession>
<dbReference type="Pfam" id="PF13419">
    <property type="entry name" value="HAD_2"/>
    <property type="match status" value="1"/>
</dbReference>
<dbReference type="NCBIfam" id="TIGR01549">
    <property type="entry name" value="HAD-SF-IA-v1"/>
    <property type="match status" value="1"/>
</dbReference>
<dbReference type="PANTHER" id="PTHR43434">
    <property type="entry name" value="PHOSPHOGLYCOLATE PHOSPHATASE"/>
    <property type="match status" value="1"/>
</dbReference>
<comment type="caution">
    <text evidence="1">The sequence shown here is derived from an EMBL/GenBank/DDBJ whole genome shotgun (WGS) entry which is preliminary data.</text>
</comment>
<reference evidence="1 2" key="1">
    <citation type="submission" date="2020-08" db="EMBL/GenBank/DDBJ databases">
        <title>Genomic Encyclopedia of Type Strains, Phase III (KMG-III): the genomes of soil and plant-associated and newly described type strains.</title>
        <authorList>
            <person name="Whitman W."/>
        </authorList>
    </citation>
    <scope>NUCLEOTIDE SEQUENCE [LARGE SCALE GENOMIC DNA]</scope>
    <source>
        <strain evidence="1 2">CECT 8712</strain>
    </source>
</reference>
<dbReference type="InterPro" id="IPR036412">
    <property type="entry name" value="HAD-like_sf"/>
</dbReference>
<dbReference type="InterPro" id="IPR006439">
    <property type="entry name" value="HAD-SF_hydro_IA"/>
</dbReference>
<dbReference type="GO" id="GO:0008967">
    <property type="term" value="F:phosphoglycolate phosphatase activity"/>
    <property type="evidence" value="ECO:0007669"/>
    <property type="project" value="TreeGrafter"/>
</dbReference>
<dbReference type="NCBIfam" id="TIGR01509">
    <property type="entry name" value="HAD-SF-IA-v3"/>
    <property type="match status" value="1"/>
</dbReference>
<dbReference type="PANTHER" id="PTHR43434:SF1">
    <property type="entry name" value="PHOSPHOGLYCOLATE PHOSPHATASE"/>
    <property type="match status" value="1"/>
</dbReference>
<dbReference type="InterPro" id="IPR050155">
    <property type="entry name" value="HAD-like_hydrolase_sf"/>
</dbReference>
<keyword evidence="1" id="KW-0378">Hydrolase</keyword>
<evidence type="ECO:0000313" key="1">
    <source>
        <dbReference type="EMBL" id="MBB6122257.1"/>
    </source>
</evidence>
<dbReference type="InterPro" id="IPR023214">
    <property type="entry name" value="HAD_sf"/>
</dbReference>
<protein>
    <submittedName>
        <fullName evidence="1">HAD superfamily hydrolase (TIGR01509 family)</fullName>
    </submittedName>
</protein>
<dbReference type="EMBL" id="JACHJO010000020">
    <property type="protein sequence ID" value="MBB6122257.1"/>
    <property type="molecule type" value="Genomic_DNA"/>
</dbReference>
<dbReference type="GO" id="GO:0005829">
    <property type="term" value="C:cytosol"/>
    <property type="evidence" value="ECO:0007669"/>
    <property type="project" value="TreeGrafter"/>
</dbReference>